<dbReference type="EMBL" id="JAAGAX010000007">
    <property type="protein sequence ID" value="KAF2308667.1"/>
    <property type="molecule type" value="Genomic_DNA"/>
</dbReference>
<protein>
    <recommendedName>
        <fullName evidence="2">Myb/SANT-like domain-containing protein</fullName>
    </recommendedName>
</protein>
<dbReference type="Proteomes" id="UP000467840">
    <property type="component" value="Chromosome 17"/>
</dbReference>
<evidence type="ECO:0000313" key="4">
    <source>
        <dbReference type="Proteomes" id="UP000467840"/>
    </source>
</evidence>
<feature type="region of interest" description="Disordered" evidence="1">
    <location>
        <begin position="149"/>
        <end position="176"/>
    </location>
</feature>
<dbReference type="Pfam" id="PF12776">
    <property type="entry name" value="Myb_DNA-bind_3"/>
    <property type="match status" value="1"/>
</dbReference>
<dbReference type="PANTHER" id="PTHR46250">
    <property type="entry name" value="MYB/SANT-LIKE DNA-BINDING DOMAIN PROTEIN-RELATED"/>
    <property type="match status" value="1"/>
</dbReference>
<gene>
    <name evidence="3" type="ORF">GH714_011997</name>
</gene>
<dbReference type="PANTHER" id="PTHR46250:SF15">
    <property type="entry name" value="OS01G0523800 PROTEIN"/>
    <property type="match status" value="1"/>
</dbReference>
<dbReference type="AlphaFoldDB" id="A0A6A6M739"/>
<dbReference type="InterPro" id="IPR024752">
    <property type="entry name" value="Myb/SANT-like_dom"/>
</dbReference>
<name>A0A6A6M739_HEVBR</name>
<keyword evidence="4" id="KW-1185">Reference proteome</keyword>
<evidence type="ECO:0000256" key="1">
    <source>
        <dbReference type="SAM" id="MobiDB-lite"/>
    </source>
</evidence>
<organism evidence="3 4">
    <name type="scientific">Hevea brasiliensis</name>
    <name type="common">Para rubber tree</name>
    <name type="synonym">Siphonia brasiliensis</name>
    <dbReference type="NCBI Taxonomy" id="3981"/>
    <lineage>
        <taxon>Eukaryota</taxon>
        <taxon>Viridiplantae</taxon>
        <taxon>Streptophyta</taxon>
        <taxon>Embryophyta</taxon>
        <taxon>Tracheophyta</taxon>
        <taxon>Spermatophyta</taxon>
        <taxon>Magnoliopsida</taxon>
        <taxon>eudicotyledons</taxon>
        <taxon>Gunneridae</taxon>
        <taxon>Pentapetalae</taxon>
        <taxon>rosids</taxon>
        <taxon>fabids</taxon>
        <taxon>Malpighiales</taxon>
        <taxon>Euphorbiaceae</taxon>
        <taxon>Crotonoideae</taxon>
        <taxon>Micrandreae</taxon>
        <taxon>Hevea</taxon>
    </lineage>
</organism>
<accession>A0A6A6M739</accession>
<evidence type="ECO:0000313" key="3">
    <source>
        <dbReference type="EMBL" id="KAF2308667.1"/>
    </source>
</evidence>
<sequence>MDFVESSQVTHGRGENKKIWTSEKDNALVEALQEASPHIDSRWKALKAKYNAIADMLNKSRFGWDETRKMIQCEKSVYDKWCKSHNEPKGLWNVAFPLFDMIEELVGRDRATGKGVETFDDAIENMEKEMAVNLDKDDLFEDTIGNHLVSQPTSHSTSKRPKHHKNSKEKKLKGSHDDDMLANFNMFMEQMNTHLGVIANVWLDQHAIEKEIAYENKRVTEQKKMVVNKLLEIEGLIKTEVINAAIILKAEQHKREVFYELSTNLKKQFIINFFTERT</sequence>
<feature type="compositionally biased region" description="Basic residues" evidence="1">
    <location>
        <begin position="157"/>
        <end position="171"/>
    </location>
</feature>
<evidence type="ECO:0000259" key="2">
    <source>
        <dbReference type="Pfam" id="PF12776"/>
    </source>
</evidence>
<proteinExistence type="predicted"/>
<reference evidence="3 4" key="1">
    <citation type="journal article" date="2020" name="Mol. Plant">
        <title>The Chromosome-Based Rubber Tree Genome Provides New Insights into Spurge Genome Evolution and Rubber Biosynthesis.</title>
        <authorList>
            <person name="Liu J."/>
            <person name="Shi C."/>
            <person name="Shi C.C."/>
            <person name="Li W."/>
            <person name="Zhang Q.J."/>
            <person name="Zhang Y."/>
            <person name="Li K."/>
            <person name="Lu H.F."/>
            <person name="Shi C."/>
            <person name="Zhu S.T."/>
            <person name="Xiao Z.Y."/>
            <person name="Nan H."/>
            <person name="Yue Y."/>
            <person name="Zhu X.G."/>
            <person name="Wu Y."/>
            <person name="Hong X.N."/>
            <person name="Fan G.Y."/>
            <person name="Tong Y."/>
            <person name="Zhang D."/>
            <person name="Mao C.L."/>
            <person name="Liu Y.L."/>
            <person name="Hao S.J."/>
            <person name="Liu W.Q."/>
            <person name="Lv M.Q."/>
            <person name="Zhang H.B."/>
            <person name="Liu Y."/>
            <person name="Hu-Tang G.R."/>
            <person name="Wang J.P."/>
            <person name="Wang J.H."/>
            <person name="Sun Y.H."/>
            <person name="Ni S.B."/>
            <person name="Chen W.B."/>
            <person name="Zhang X.C."/>
            <person name="Jiao Y.N."/>
            <person name="Eichler E.E."/>
            <person name="Li G.H."/>
            <person name="Liu X."/>
            <person name="Gao L.Z."/>
        </authorList>
    </citation>
    <scope>NUCLEOTIDE SEQUENCE [LARGE SCALE GENOMIC DNA]</scope>
    <source>
        <strain evidence="4">cv. GT1</strain>
        <tissue evidence="3">Leaf</tissue>
    </source>
</reference>
<feature type="domain" description="Myb/SANT-like" evidence="2">
    <location>
        <begin position="16"/>
        <end position="80"/>
    </location>
</feature>
<comment type="caution">
    <text evidence="3">The sequence shown here is derived from an EMBL/GenBank/DDBJ whole genome shotgun (WGS) entry which is preliminary data.</text>
</comment>